<organism evidence="11 12">
    <name type="scientific">Legionella londiniensis</name>
    <dbReference type="NCBI Taxonomy" id="45068"/>
    <lineage>
        <taxon>Bacteria</taxon>
        <taxon>Pseudomonadati</taxon>
        <taxon>Pseudomonadota</taxon>
        <taxon>Gammaproteobacteria</taxon>
        <taxon>Legionellales</taxon>
        <taxon>Legionellaceae</taxon>
        <taxon>Legionella</taxon>
    </lineage>
</organism>
<dbReference type="Pfam" id="PF02878">
    <property type="entry name" value="PGM_PMM_I"/>
    <property type="match status" value="1"/>
</dbReference>
<keyword evidence="3 6" id="KW-0479">Metal-binding</keyword>
<dbReference type="AlphaFoldDB" id="A0A0W0VHY1"/>
<dbReference type="PRINTS" id="PR00509">
    <property type="entry name" value="PGMPMM"/>
</dbReference>
<dbReference type="GO" id="GO:0006048">
    <property type="term" value="P:UDP-N-acetylglucosamine biosynthetic process"/>
    <property type="evidence" value="ECO:0007669"/>
    <property type="project" value="TreeGrafter"/>
</dbReference>
<evidence type="ECO:0000259" key="10">
    <source>
        <dbReference type="Pfam" id="PF02880"/>
    </source>
</evidence>
<feature type="domain" description="Alpha-D-phosphohexomutase alpha/beta/alpha" evidence="8">
    <location>
        <begin position="4"/>
        <end position="135"/>
    </location>
</feature>
<evidence type="ECO:0000256" key="1">
    <source>
        <dbReference type="ARBA" id="ARBA00010231"/>
    </source>
</evidence>
<dbReference type="CDD" id="cd05802">
    <property type="entry name" value="GlmM"/>
    <property type="match status" value="1"/>
</dbReference>
<dbReference type="InterPro" id="IPR005841">
    <property type="entry name" value="Alpha-D-phosphohexomutase_SF"/>
</dbReference>
<feature type="domain" description="Alpha-D-phosphohexomutase alpha/beta/alpha" evidence="10">
    <location>
        <begin position="258"/>
        <end position="364"/>
    </location>
</feature>
<evidence type="ECO:0000256" key="3">
    <source>
        <dbReference type="ARBA" id="ARBA00022723"/>
    </source>
</evidence>
<accession>A0A0W0VHY1</accession>
<sequence>MTQRKYFGTDGIRGRVGLSNINPEFILKLGWAVGRVLAAEGRHKVIIGKDTRISGYMLESALEAGLSAAGVDVRLLGPMPTPAIAYLTQTLRANAGIVISASHNLFEDNGIKFFSSDGTKLPDSIELQIEAEIEKPLQTVPSAKLGNAKRIDDAPGRYIEFCKSTIPSLTRLSGLKIAIDCANGATYHIAPNVFAELGAEVIAMGNKPDGFNINDHCGSTAPEQLIKLVLQSGADVGIALDGDGDRVVMVDKQGNLVNGDQLLYIIAKDRFERNLLHGGVVGTLMSNYGLEKAITSMGVPFQRAQVGDRYVLEMLKEKDWRIGGESSGHIVCLDKTTTGDGIVAALQVLSIMIKQQKTLQELCSGMTLMPQAQVNIQTGLAAKLIAHSEVKKAFEAIKAKLKDDGRVLLRPSGTEPVLRVMVEGYNAEYVQTLANELSEAIIAAEKRQVGENPSFKEHY</sequence>
<evidence type="ECO:0000256" key="5">
    <source>
        <dbReference type="ARBA" id="ARBA00023235"/>
    </source>
</evidence>
<dbReference type="GO" id="GO:0005975">
    <property type="term" value="P:carbohydrate metabolic process"/>
    <property type="evidence" value="ECO:0007669"/>
    <property type="project" value="InterPro"/>
</dbReference>
<dbReference type="NCBIfam" id="NF008139">
    <property type="entry name" value="PRK10887.1"/>
    <property type="match status" value="1"/>
</dbReference>
<evidence type="ECO:0000256" key="6">
    <source>
        <dbReference type="HAMAP-Rule" id="MF_01554"/>
    </source>
</evidence>
<dbReference type="EMBL" id="LNYK01000033">
    <property type="protein sequence ID" value="KTD19729.1"/>
    <property type="molecule type" value="Genomic_DNA"/>
</dbReference>
<dbReference type="GO" id="GO:0009252">
    <property type="term" value="P:peptidoglycan biosynthetic process"/>
    <property type="evidence" value="ECO:0007669"/>
    <property type="project" value="TreeGrafter"/>
</dbReference>
<comment type="caution">
    <text evidence="11">The sequence shown here is derived from an EMBL/GenBank/DDBJ whole genome shotgun (WGS) entry which is preliminary data.</text>
</comment>
<dbReference type="InterPro" id="IPR016055">
    <property type="entry name" value="A-D-PHexomutase_a/b/a-I/II/III"/>
</dbReference>
<dbReference type="Gene3D" id="3.40.120.10">
    <property type="entry name" value="Alpha-D-Glucose-1,6-Bisphosphate, subunit A, domain 3"/>
    <property type="match status" value="3"/>
</dbReference>
<keyword evidence="2 6" id="KW-0597">Phosphoprotein</keyword>
<dbReference type="HAMAP" id="MF_01554_B">
    <property type="entry name" value="GlmM_B"/>
    <property type="match status" value="1"/>
</dbReference>
<keyword evidence="12" id="KW-1185">Reference proteome</keyword>
<dbReference type="InterPro" id="IPR006352">
    <property type="entry name" value="GlmM_bact"/>
</dbReference>
<evidence type="ECO:0000256" key="4">
    <source>
        <dbReference type="ARBA" id="ARBA00022842"/>
    </source>
</evidence>
<dbReference type="PANTHER" id="PTHR42946:SF1">
    <property type="entry name" value="PHOSPHOGLUCOMUTASE (ALPHA-D-GLUCOSE-1,6-BISPHOSPHATE-DEPENDENT)"/>
    <property type="match status" value="1"/>
</dbReference>
<evidence type="ECO:0000259" key="8">
    <source>
        <dbReference type="Pfam" id="PF02878"/>
    </source>
</evidence>
<dbReference type="InterPro" id="IPR005843">
    <property type="entry name" value="A-D-PHexomutase_C"/>
</dbReference>
<evidence type="ECO:0000259" key="9">
    <source>
        <dbReference type="Pfam" id="PF02879"/>
    </source>
</evidence>
<dbReference type="Pfam" id="PF00408">
    <property type="entry name" value="PGM_PMM_IV"/>
    <property type="match status" value="1"/>
</dbReference>
<feature type="binding site" evidence="6">
    <location>
        <position position="245"/>
    </location>
    <ligand>
        <name>Mg(2+)</name>
        <dbReference type="ChEBI" id="CHEBI:18420"/>
    </ligand>
</feature>
<dbReference type="FunFam" id="3.40.120.10:FF:000003">
    <property type="entry name" value="Phosphoglucosamine mutase"/>
    <property type="match status" value="1"/>
</dbReference>
<dbReference type="PATRIC" id="fig|45068.5.peg.2064"/>
<dbReference type="OrthoDB" id="9803322at2"/>
<dbReference type="Pfam" id="PF02880">
    <property type="entry name" value="PGM_PMM_III"/>
    <property type="match status" value="1"/>
</dbReference>
<dbReference type="InterPro" id="IPR005845">
    <property type="entry name" value="A-D-PHexomutase_a/b/a-II"/>
</dbReference>
<dbReference type="PANTHER" id="PTHR42946">
    <property type="entry name" value="PHOSPHOHEXOSE MUTASE"/>
    <property type="match status" value="1"/>
</dbReference>
<keyword evidence="5 6" id="KW-0413">Isomerase</keyword>
<feature type="binding site" description="via phosphate group" evidence="6">
    <location>
        <position position="102"/>
    </location>
    <ligand>
        <name>Mg(2+)</name>
        <dbReference type="ChEBI" id="CHEBI:18420"/>
    </ligand>
</feature>
<evidence type="ECO:0000313" key="11">
    <source>
        <dbReference type="EMBL" id="KTD19729.1"/>
    </source>
</evidence>
<dbReference type="Gene3D" id="3.30.310.50">
    <property type="entry name" value="Alpha-D-phosphohexomutase, C-terminal domain"/>
    <property type="match status" value="1"/>
</dbReference>
<dbReference type="GO" id="GO:0000287">
    <property type="term" value="F:magnesium ion binding"/>
    <property type="evidence" value="ECO:0007669"/>
    <property type="project" value="UniProtKB-UniRule"/>
</dbReference>
<dbReference type="FunFam" id="3.40.120.10:FF:000001">
    <property type="entry name" value="Phosphoglucosamine mutase"/>
    <property type="match status" value="1"/>
</dbReference>
<feature type="active site" description="Phosphoserine intermediate" evidence="6">
    <location>
        <position position="102"/>
    </location>
</feature>
<feature type="binding site" evidence="6">
    <location>
        <position position="243"/>
    </location>
    <ligand>
        <name>Mg(2+)</name>
        <dbReference type="ChEBI" id="CHEBI:18420"/>
    </ligand>
</feature>
<evidence type="ECO:0000313" key="12">
    <source>
        <dbReference type="Proteomes" id="UP000054997"/>
    </source>
</evidence>
<dbReference type="InterPro" id="IPR036900">
    <property type="entry name" value="A-D-PHexomutase_C_sf"/>
</dbReference>
<dbReference type="Pfam" id="PF02879">
    <property type="entry name" value="PGM_PMM_II"/>
    <property type="match status" value="1"/>
</dbReference>
<gene>
    <name evidence="6 11" type="primary">glmM</name>
    <name evidence="11" type="ORF">Llon_1901</name>
</gene>
<evidence type="ECO:0000256" key="2">
    <source>
        <dbReference type="ARBA" id="ARBA00022553"/>
    </source>
</evidence>
<proteinExistence type="inferred from homology"/>
<dbReference type="RefSeq" id="WP_058529877.1">
    <property type="nucleotide sequence ID" value="NZ_CAAAHZ010000001.1"/>
</dbReference>
<dbReference type="GO" id="GO:0005829">
    <property type="term" value="C:cytosol"/>
    <property type="evidence" value="ECO:0007669"/>
    <property type="project" value="TreeGrafter"/>
</dbReference>
<feature type="domain" description="Alpha-D-phosphohexomutase alpha/beta/alpha" evidence="9">
    <location>
        <begin position="157"/>
        <end position="254"/>
    </location>
</feature>
<comment type="catalytic activity">
    <reaction evidence="6">
        <text>alpha-D-glucosamine 1-phosphate = D-glucosamine 6-phosphate</text>
        <dbReference type="Rhea" id="RHEA:23424"/>
        <dbReference type="ChEBI" id="CHEBI:58516"/>
        <dbReference type="ChEBI" id="CHEBI:58725"/>
        <dbReference type="EC" id="5.4.2.10"/>
    </reaction>
</comment>
<comment type="cofactor">
    <cofactor evidence="6">
        <name>Mg(2+)</name>
        <dbReference type="ChEBI" id="CHEBI:18420"/>
    </cofactor>
    <text evidence="6">Binds 1 Mg(2+) ion per subunit.</text>
</comment>
<dbReference type="GO" id="GO:0004615">
    <property type="term" value="F:phosphomannomutase activity"/>
    <property type="evidence" value="ECO:0007669"/>
    <property type="project" value="TreeGrafter"/>
</dbReference>
<dbReference type="Proteomes" id="UP000054997">
    <property type="component" value="Unassembled WGS sequence"/>
</dbReference>
<comment type="similarity">
    <text evidence="1 6">Belongs to the phosphohexose mutase family.</text>
</comment>
<dbReference type="NCBIfam" id="TIGR01455">
    <property type="entry name" value="glmM"/>
    <property type="match status" value="1"/>
</dbReference>
<dbReference type="InterPro" id="IPR005846">
    <property type="entry name" value="A-D-PHexomutase_a/b/a-III"/>
</dbReference>
<dbReference type="InterPro" id="IPR050060">
    <property type="entry name" value="Phosphoglucosamine_mutase"/>
</dbReference>
<reference evidence="11 12" key="1">
    <citation type="submission" date="2015-11" db="EMBL/GenBank/DDBJ databases">
        <title>Genomic analysis of 38 Legionella species identifies large and diverse effector repertoires.</title>
        <authorList>
            <person name="Burstein D."/>
            <person name="Amaro F."/>
            <person name="Zusman T."/>
            <person name="Lifshitz Z."/>
            <person name="Cohen O."/>
            <person name="Gilbert J.A."/>
            <person name="Pupko T."/>
            <person name="Shuman H.A."/>
            <person name="Segal G."/>
        </authorList>
    </citation>
    <scope>NUCLEOTIDE SEQUENCE [LARGE SCALE GENOMIC DNA]</scope>
    <source>
        <strain evidence="11 12">ATCC 49505</strain>
    </source>
</reference>
<comment type="PTM">
    <text evidence="6">Activated by phosphorylation.</text>
</comment>
<keyword evidence="4 6" id="KW-0460">Magnesium</keyword>
<dbReference type="STRING" id="45068.Llon_1901"/>
<comment type="function">
    <text evidence="6">Catalyzes the conversion of glucosamine-6-phosphate to glucosamine-1-phosphate.</text>
</comment>
<dbReference type="GO" id="GO:0008966">
    <property type="term" value="F:phosphoglucosamine mutase activity"/>
    <property type="evidence" value="ECO:0007669"/>
    <property type="project" value="UniProtKB-UniRule"/>
</dbReference>
<dbReference type="SUPFAM" id="SSF53738">
    <property type="entry name" value="Phosphoglucomutase, first 3 domains"/>
    <property type="match status" value="3"/>
</dbReference>
<name>A0A0W0VHY1_9GAMM</name>
<evidence type="ECO:0000259" key="7">
    <source>
        <dbReference type="Pfam" id="PF00408"/>
    </source>
</evidence>
<feature type="binding site" evidence="6">
    <location>
        <position position="241"/>
    </location>
    <ligand>
        <name>Mg(2+)</name>
        <dbReference type="ChEBI" id="CHEBI:18420"/>
    </ligand>
</feature>
<dbReference type="EC" id="5.4.2.10" evidence="6"/>
<feature type="modified residue" description="Phosphoserine" evidence="6">
    <location>
        <position position="102"/>
    </location>
</feature>
<feature type="domain" description="Alpha-D-phosphohexomutase C-terminal" evidence="7">
    <location>
        <begin position="382"/>
        <end position="439"/>
    </location>
</feature>
<dbReference type="InterPro" id="IPR005844">
    <property type="entry name" value="A-D-PHexomutase_a/b/a-I"/>
</dbReference>
<protein>
    <recommendedName>
        <fullName evidence="6">Phosphoglucosamine mutase</fullName>
        <ecNumber evidence="6">5.4.2.10</ecNumber>
    </recommendedName>
</protein>
<dbReference type="SUPFAM" id="SSF55957">
    <property type="entry name" value="Phosphoglucomutase, C-terminal domain"/>
    <property type="match status" value="1"/>
</dbReference>